<protein>
    <submittedName>
        <fullName evidence="1">Uncharacterized protein</fullName>
    </submittedName>
</protein>
<evidence type="ECO:0000313" key="1">
    <source>
        <dbReference type="EMBL" id="MBB5020069.1"/>
    </source>
</evidence>
<gene>
    <name evidence="1" type="ORF">HNQ59_003382</name>
</gene>
<name>A0A840MSK9_9PROT</name>
<reference evidence="1 2" key="1">
    <citation type="submission" date="2020-08" db="EMBL/GenBank/DDBJ databases">
        <title>Genomic Encyclopedia of Type Strains, Phase IV (KMG-IV): sequencing the most valuable type-strain genomes for metagenomic binning, comparative biology and taxonomic classification.</title>
        <authorList>
            <person name="Goeker M."/>
        </authorList>
    </citation>
    <scope>NUCLEOTIDE SEQUENCE [LARGE SCALE GENOMIC DNA]</scope>
    <source>
        <strain evidence="1 2">DSM 27165</strain>
    </source>
</reference>
<comment type="caution">
    <text evidence="1">The sequence shown here is derived from an EMBL/GenBank/DDBJ whole genome shotgun (WGS) entry which is preliminary data.</text>
</comment>
<organism evidence="1 2">
    <name type="scientific">Chitinivorax tropicus</name>
    <dbReference type="NCBI Taxonomy" id="714531"/>
    <lineage>
        <taxon>Bacteria</taxon>
        <taxon>Pseudomonadati</taxon>
        <taxon>Pseudomonadota</taxon>
        <taxon>Betaproteobacteria</taxon>
        <taxon>Chitinivorax</taxon>
    </lineage>
</organism>
<dbReference type="Proteomes" id="UP000575898">
    <property type="component" value="Unassembled WGS sequence"/>
</dbReference>
<dbReference type="AlphaFoldDB" id="A0A840MSK9"/>
<keyword evidence="2" id="KW-1185">Reference proteome</keyword>
<accession>A0A840MSK9</accession>
<dbReference type="EMBL" id="JACHHY010000024">
    <property type="protein sequence ID" value="MBB5020069.1"/>
    <property type="molecule type" value="Genomic_DNA"/>
</dbReference>
<proteinExistence type="predicted"/>
<evidence type="ECO:0000313" key="2">
    <source>
        <dbReference type="Proteomes" id="UP000575898"/>
    </source>
</evidence>
<sequence>MTPLYSMLGLATTNSFHHTVALFIYPYNSYHYKCITTPFHLYKRMLESIFPYTLVEAETQ</sequence>